<protein>
    <submittedName>
        <fullName evidence="7">RNA polymerase sigma-70 factor, ECF subfamily</fullName>
    </submittedName>
</protein>
<dbReference type="GO" id="GO:0006352">
    <property type="term" value="P:DNA-templated transcription initiation"/>
    <property type="evidence" value="ECO:0007669"/>
    <property type="project" value="InterPro"/>
</dbReference>
<dbReference type="GO" id="GO:0016987">
    <property type="term" value="F:sigma factor activity"/>
    <property type="evidence" value="ECO:0007669"/>
    <property type="project" value="UniProtKB-KW"/>
</dbReference>
<dbReference type="InterPro" id="IPR039425">
    <property type="entry name" value="RNA_pol_sigma-70-like"/>
</dbReference>
<reference evidence="7 8" key="1">
    <citation type="submission" date="2016-11" db="EMBL/GenBank/DDBJ databases">
        <authorList>
            <person name="Jaros S."/>
            <person name="Januszkiewicz K."/>
            <person name="Wedrychowicz H."/>
        </authorList>
    </citation>
    <scope>NUCLEOTIDE SEQUENCE [LARGE SCALE GENOMIC DNA]</scope>
    <source>
        <strain evidence="7 8">DSM 24787</strain>
    </source>
</reference>
<sequence length="166" mass="19102">MKELSSIDNELFDATFRSTYPVLCMHAHQMLGDVEEARDIVQSVFISLLARETPPESNLKGYLYKAVHNRCLHAINARKRKRNSIKIMTFLSDETAFSYPGEKEEQKNLKKLMESLPPQRQKAMELVFFQQLQYKQAAGRMGISINSLKTHIKLGLSSLRKSILTR</sequence>
<dbReference type="GO" id="GO:0003677">
    <property type="term" value="F:DNA binding"/>
    <property type="evidence" value="ECO:0007669"/>
    <property type="project" value="InterPro"/>
</dbReference>
<dbReference type="Gene3D" id="1.10.10.10">
    <property type="entry name" value="Winged helix-like DNA-binding domain superfamily/Winged helix DNA-binding domain"/>
    <property type="match status" value="1"/>
</dbReference>
<feature type="domain" description="RNA polymerase sigma-70 region 2" evidence="5">
    <location>
        <begin position="16"/>
        <end position="80"/>
    </location>
</feature>
<dbReference type="PANTHER" id="PTHR43133">
    <property type="entry name" value="RNA POLYMERASE ECF-TYPE SIGMA FACTO"/>
    <property type="match status" value="1"/>
</dbReference>
<dbReference type="InterPro" id="IPR007627">
    <property type="entry name" value="RNA_pol_sigma70_r2"/>
</dbReference>
<keyword evidence="4" id="KW-0804">Transcription</keyword>
<comment type="similarity">
    <text evidence="1">Belongs to the sigma-70 factor family. ECF subfamily.</text>
</comment>
<dbReference type="InterPro" id="IPR014284">
    <property type="entry name" value="RNA_pol_sigma-70_dom"/>
</dbReference>
<keyword evidence="2" id="KW-0805">Transcription regulation</keyword>
<dbReference type="AlphaFoldDB" id="A0A1N6KAL6"/>
<keyword evidence="3" id="KW-0731">Sigma factor</keyword>
<dbReference type="EMBL" id="FSRA01000002">
    <property type="protein sequence ID" value="SIO53581.1"/>
    <property type="molecule type" value="Genomic_DNA"/>
</dbReference>
<dbReference type="RefSeq" id="WP_074242668.1">
    <property type="nucleotide sequence ID" value="NZ_FSRA01000002.1"/>
</dbReference>
<dbReference type="STRING" id="536979.SAMN04488055_5441"/>
<organism evidence="7 8">
    <name type="scientific">Chitinophaga niabensis</name>
    <dbReference type="NCBI Taxonomy" id="536979"/>
    <lineage>
        <taxon>Bacteria</taxon>
        <taxon>Pseudomonadati</taxon>
        <taxon>Bacteroidota</taxon>
        <taxon>Chitinophagia</taxon>
        <taxon>Chitinophagales</taxon>
        <taxon>Chitinophagaceae</taxon>
        <taxon>Chitinophaga</taxon>
    </lineage>
</organism>
<dbReference type="InterPro" id="IPR013325">
    <property type="entry name" value="RNA_pol_sigma_r2"/>
</dbReference>
<evidence type="ECO:0000256" key="1">
    <source>
        <dbReference type="ARBA" id="ARBA00010641"/>
    </source>
</evidence>
<evidence type="ECO:0000313" key="8">
    <source>
        <dbReference type="Proteomes" id="UP000185003"/>
    </source>
</evidence>
<dbReference type="PANTHER" id="PTHR43133:SF46">
    <property type="entry name" value="RNA POLYMERASE SIGMA-70 FACTOR ECF SUBFAMILY"/>
    <property type="match status" value="1"/>
</dbReference>
<keyword evidence="8" id="KW-1185">Reference proteome</keyword>
<gene>
    <name evidence="7" type="ORF">SAMN04488055_5441</name>
</gene>
<dbReference type="SUPFAM" id="SSF88946">
    <property type="entry name" value="Sigma2 domain of RNA polymerase sigma factors"/>
    <property type="match status" value="1"/>
</dbReference>
<dbReference type="SUPFAM" id="SSF88659">
    <property type="entry name" value="Sigma3 and sigma4 domains of RNA polymerase sigma factors"/>
    <property type="match status" value="1"/>
</dbReference>
<accession>A0A1N6KAL6</accession>
<dbReference type="OrthoDB" id="653814at2"/>
<dbReference type="InterPro" id="IPR013249">
    <property type="entry name" value="RNA_pol_sigma70_r4_t2"/>
</dbReference>
<dbReference type="InterPro" id="IPR013324">
    <property type="entry name" value="RNA_pol_sigma_r3/r4-like"/>
</dbReference>
<dbReference type="Pfam" id="PF04542">
    <property type="entry name" value="Sigma70_r2"/>
    <property type="match status" value="1"/>
</dbReference>
<feature type="domain" description="RNA polymerase sigma factor 70 region 4 type 2" evidence="6">
    <location>
        <begin position="108"/>
        <end position="158"/>
    </location>
</feature>
<evidence type="ECO:0000256" key="2">
    <source>
        <dbReference type="ARBA" id="ARBA00023015"/>
    </source>
</evidence>
<dbReference type="InterPro" id="IPR036388">
    <property type="entry name" value="WH-like_DNA-bd_sf"/>
</dbReference>
<name>A0A1N6KAL6_9BACT</name>
<evidence type="ECO:0000256" key="4">
    <source>
        <dbReference type="ARBA" id="ARBA00023163"/>
    </source>
</evidence>
<dbReference type="Proteomes" id="UP000185003">
    <property type="component" value="Unassembled WGS sequence"/>
</dbReference>
<dbReference type="Pfam" id="PF08281">
    <property type="entry name" value="Sigma70_r4_2"/>
    <property type="match status" value="1"/>
</dbReference>
<evidence type="ECO:0000259" key="6">
    <source>
        <dbReference type="Pfam" id="PF08281"/>
    </source>
</evidence>
<evidence type="ECO:0000313" key="7">
    <source>
        <dbReference type="EMBL" id="SIO53581.1"/>
    </source>
</evidence>
<proteinExistence type="inferred from homology"/>
<dbReference type="NCBIfam" id="TIGR02937">
    <property type="entry name" value="sigma70-ECF"/>
    <property type="match status" value="1"/>
</dbReference>
<dbReference type="Gene3D" id="1.10.1740.10">
    <property type="match status" value="1"/>
</dbReference>
<evidence type="ECO:0000256" key="3">
    <source>
        <dbReference type="ARBA" id="ARBA00023082"/>
    </source>
</evidence>
<evidence type="ECO:0000259" key="5">
    <source>
        <dbReference type="Pfam" id="PF04542"/>
    </source>
</evidence>